<evidence type="ECO:0000313" key="6">
    <source>
        <dbReference type="Proteomes" id="UP001465755"/>
    </source>
</evidence>
<dbReference type="SUPFAM" id="SSF52833">
    <property type="entry name" value="Thioredoxin-like"/>
    <property type="match status" value="1"/>
</dbReference>
<dbReference type="InterPro" id="IPR004045">
    <property type="entry name" value="Glutathione_S-Trfase_N"/>
</dbReference>
<dbReference type="EMBL" id="JALJOQ010000231">
    <property type="protein sequence ID" value="KAK9788278.1"/>
    <property type="molecule type" value="Genomic_DNA"/>
</dbReference>
<dbReference type="InterPro" id="IPR040079">
    <property type="entry name" value="Glutathione_S-Trfase"/>
</dbReference>
<sequence>MASANRILFWGSGSAPAWRVQVLLKEKKLDFTSKQVEFSKNGHKSEEIIKLNPRGQVPTFKDGETVVNESIAALLYLEKAYPKPSFLPEKTAPEVLQRTLESNNLQLQLVKVLTTKEDDPAYSEVVTKLKTEFGYWEQYLSKSKFLAGDELTLADIAAGPFFLVYERQGATFKDYPKVAAYIANLKQIPSFKETFPPHWADTPSPNKLKDRL</sequence>
<dbReference type="PROSITE" id="PS50404">
    <property type="entry name" value="GST_NTER"/>
    <property type="match status" value="1"/>
</dbReference>
<dbReference type="PROSITE" id="PS50405">
    <property type="entry name" value="GST_CTER"/>
    <property type="match status" value="1"/>
</dbReference>
<name>A0AAW1NN12_9CHLO</name>
<keyword evidence="6" id="KW-1185">Reference proteome</keyword>
<dbReference type="Proteomes" id="UP001465755">
    <property type="component" value="Unassembled WGS sequence"/>
</dbReference>
<comment type="similarity">
    <text evidence="1 2">Belongs to the GST superfamily.</text>
</comment>
<dbReference type="PANTHER" id="PTHR44051">
    <property type="entry name" value="GLUTATHIONE S-TRANSFERASE-RELATED"/>
    <property type="match status" value="1"/>
</dbReference>
<dbReference type="Gene3D" id="3.40.30.10">
    <property type="entry name" value="Glutaredoxin"/>
    <property type="match status" value="1"/>
</dbReference>
<evidence type="ECO:0000256" key="1">
    <source>
        <dbReference type="ARBA" id="ARBA00007409"/>
    </source>
</evidence>
<dbReference type="InterPro" id="IPR036282">
    <property type="entry name" value="Glutathione-S-Trfase_C_sf"/>
</dbReference>
<dbReference type="Gene3D" id="1.20.1050.10">
    <property type="match status" value="1"/>
</dbReference>
<accession>A0AAW1NN12</accession>
<dbReference type="CDD" id="cd00570">
    <property type="entry name" value="GST_N_family"/>
    <property type="match status" value="1"/>
</dbReference>
<dbReference type="InterPro" id="IPR004046">
    <property type="entry name" value="GST_C"/>
</dbReference>
<comment type="caution">
    <text evidence="5">The sequence shown here is derived from an EMBL/GenBank/DDBJ whole genome shotgun (WGS) entry which is preliminary data.</text>
</comment>
<dbReference type="SUPFAM" id="SSF47616">
    <property type="entry name" value="GST C-terminal domain-like"/>
    <property type="match status" value="1"/>
</dbReference>
<evidence type="ECO:0008006" key="7">
    <source>
        <dbReference type="Google" id="ProtNLM"/>
    </source>
</evidence>
<dbReference type="SFLD" id="SFLDS00019">
    <property type="entry name" value="Glutathione_Transferase_(cytos"/>
    <property type="match status" value="1"/>
</dbReference>
<dbReference type="Pfam" id="PF00043">
    <property type="entry name" value="GST_C"/>
    <property type="match status" value="1"/>
</dbReference>
<dbReference type="InterPro" id="IPR010987">
    <property type="entry name" value="Glutathione-S-Trfase_C-like"/>
</dbReference>
<feature type="domain" description="GST N-terminal" evidence="3">
    <location>
        <begin position="4"/>
        <end position="85"/>
    </location>
</feature>
<dbReference type="AlphaFoldDB" id="A0AAW1NN12"/>
<evidence type="ECO:0000259" key="3">
    <source>
        <dbReference type="PROSITE" id="PS50404"/>
    </source>
</evidence>
<gene>
    <name evidence="5" type="ORF">WJX73_002453</name>
</gene>
<evidence type="ECO:0000256" key="2">
    <source>
        <dbReference type="RuleBase" id="RU003494"/>
    </source>
</evidence>
<evidence type="ECO:0000259" key="4">
    <source>
        <dbReference type="PROSITE" id="PS50405"/>
    </source>
</evidence>
<protein>
    <recommendedName>
        <fullName evidence="7">Glutathione S-transferase</fullName>
    </recommendedName>
</protein>
<dbReference type="Pfam" id="PF02798">
    <property type="entry name" value="GST_N"/>
    <property type="match status" value="1"/>
</dbReference>
<organism evidence="5 6">
    <name type="scientific">Symbiochloris irregularis</name>
    <dbReference type="NCBI Taxonomy" id="706552"/>
    <lineage>
        <taxon>Eukaryota</taxon>
        <taxon>Viridiplantae</taxon>
        <taxon>Chlorophyta</taxon>
        <taxon>core chlorophytes</taxon>
        <taxon>Trebouxiophyceae</taxon>
        <taxon>Trebouxiales</taxon>
        <taxon>Trebouxiaceae</taxon>
        <taxon>Symbiochloris</taxon>
    </lineage>
</organism>
<evidence type="ECO:0000313" key="5">
    <source>
        <dbReference type="EMBL" id="KAK9788278.1"/>
    </source>
</evidence>
<dbReference type="SFLD" id="SFLDG00358">
    <property type="entry name" value="Main_(cytGST)"/>
    <property type="match status" value="1"/>
</dbReference>
<proteinExistence type="inferred from homology"/>
<dbReference type="PANTHER" id="PTHR44051:SF8">
    <property type="entry name" value="GLUTATHIONE S-TRANSFERASE GSTA"/>
    <property type="match status" value="1"/>
</dbReference>
<reference evidence="5 6" key="1">
    <citation type="journal article" date="2024" name="Nat. Commun.">
        <title>Phylogenomics reveals the evolutionary origins of lichenization in chlorophyte algae.</title>
        <authorList>
            <person name="Puginier C."/>
            <person name="Libourel C."/>
            <person name="Otte J."/>
            <person name="Skaloud P."/>
            <person name="Haon M."/>
            <person name="Grisel S."/>
            <person name="Petersen M."/>
            <person name="Berrin J.G."/>
            <person name="Delaux P.M."/>
            <person name="Dal Grande F."/>
            <person name="Keller J."/>
        </authorList>
    </citation>
    <scope>NUCLEOTIDE SEQUENCE [LARGE SCALE GENOMIC DNA]</scope>
    <source>
        <strain evidence="5 6">SAG 2036</strain>
    </source>
</reference>
<dbReference type="InterPro" id="IPR036249">
    <property type="entry name" value="Thioredoxin-like_sf"/>
</dbReference>
<feature type="domain" description="GST C-terminal" evidence="4">
    <location>
        <begin position="88"/>
        <end position="204"/>
    </location>
</feature>